<keyword evidence="3 5" id="KW-0687">Ribonucleoprotein</keyword>
<dbReference type="PROSITE" id="PS00784">
    <property type="entry name" value="RIBOSOMAL_L34"/>
    <property type="match status" value="1"/>
</dbReference>
<dbReference type="Proteomes" id="UP000263619">
    <property type="component" value="Chromosome"/>
</dbReference>
<dbReference type="HAMAP" id="MF_00391">
    <property type="entry name" value="Ribosomal_bL34"/>
    <property type="match status" value="1"/>
</dbReference>
<evidence type="ECO:0000256" key="4">
    <source>
        <dbReference type="ARBA" id="ARBA00035177"/>
    </source>
</evidence>
<dbReference type="FunFam" id="1.10.287.3980:FF:000001">
    <property type="entry name" value="Mitochondrial ribosomal protein L34"/>
    <property type="match status" value="1"/>
</dbReference>
<evidence type="ECO:0000256" key="3">
    <source>
        <dbReference type="ARBA" id="ARBA00023274"/>
    </source>
</evidence>
<protein>
    <recommendedName>
        <fullName evidence="4 5">Large ribosomal subunit protein bL34</fullName>
    </recommendedName>
</protein>
<evidence type="ECO:0000256" key="1">
    <source>
        <dbReference type="ARBA" id="ARBA00010111"/>
    </source>
</evidence>
<dbReference type="InterPro" id="IPR000271">
    <property type="entry name" value="Ribosomal_bL34"/>
</dbReference>
<keyword evidence="7" id="KW-1185">Reference proteome</keyword>
<dbReference type="GO" id="GO:1990904">
    <property type="term" value="C:ribonucleoprotein complex"/>
    <property type="evidence" value="ECO:0007669"/>
    <property type="project" value="UniProtKB-KW"/>
</dbReference>
<evidence type="ECO:0000256" key="5">
    <source>
        <dbReference type="HAMAP-Rule" id="MF_00391"/>
    </source>
</evidence>
<dbReference type="GO" id="GO:0005840">
    <property type="term" value="C:ribosome"/>
    <property type="evidence" value="ECO:0007669"/>
    <property type="project" value="UniProtKB-KW"/>
</dbReference>
<dbReference type="InterPro" id="IPR020939">
    <property type="entry name" value="Ribosomal_bL34_CS"/>
</dbReference>
<evidence type="ECO:0000256" key="2">
    <source>
        <dbReference type="ARBA" id="ARBA00022980"/>
    </source>
</evidence>
<proteinExistence type="inferred from homology"/>
<dbReference type="NCBIfam" id="TIGR01030">
    <property type="entry name" value="rpmH_bact"/>
    <property type="match status" value="1"/>
</dbReference>
<evidence type="ECO:0000313" key="6">
    <source>
        <dbReference type="EMBL" id="BBA17503.1"/>
    </source>
</evidence>
<keyword evidence="2 5" id="KW-0689">Ribosomal protein</keyword>
<evidence type="ECO:0000313" key="7">
    <source>
        <dbReference type="Proteomes" id="UP000263619"/>
    </source>
</evidence>
<dbReference type="GO" id="GO:0006412">
    <property type="term" value="P:translation"/>
    <property type="evidence" value="ECO:0007669"/>
    <property type="project" value="UniProtKB-UniRule"/>
</dbReference>
<dbReference type="Gene3D" id="1.10.287.3980">
    <property type="match status" value="1"/>
</dbReference>
<sequence length="49" mass="5946">MKRTYQPSNRKKVNVHGFMKRMKTKTGRIIISRRRKKGRKRLAVSNFKK</sequence>
<accession>A0A224AJC6</accession>
<dbReference type="Pfam" id="PF00468">
    <property type="entry name" value="Ribosomal_L34"/>
    <property type="match status" value="1"/>
</dbReference>
<dbReference type="RefSeq" id="WP_015430182.1">
    <property type="nucleotide sequence ID" value="NZ_AP014608.1"/>
</dbReference>
<dbReference type="GO" id="GO:0003735">
    <property type="term" value="F:structural constituent of ribosome"/>
    <property type="evidence" value="ECO:0007669"/>
    <property type="project" value="InterPro"/>
</dbReference>
<gene>
    <name evidence="5 6" type="primary">rpmH</name>
    <name evidence="6" type="ORF">STAT_601</name>
</gene>
<dbReference type="AlphaFoldDB" id="A0A224AJC6"/>
<dbReference type="EMBL" id="AP014608">
    <property type="protein sequence ID" value="BBA17503.1"/>
    <property type="molecule type" value="Genomic_DNA"/>
</dbReference>
<name>A0A224AJC6_9FLAO</name>
<comment type="similarity">
    <text evidence="1 5">Belongs to the bacterial ribosomal protein bL34 family.</text>
</comment>
<dbReference type="PANTHER" id="PTHR14503">
    <property type="entry name" value="MITOCHONDRIAL RIBOSOMAL PROTEIN 34 FAMILY MEMBER"/>
    <property type="match status" value="1"/>
</dbReference>
<organism evidence="6 7">
    <name type="scientific">Blattabacterium cuenoti STAT</name>
    <dbReference type="NCBI Taxonomy" id="1457030"/>
    <lineage>
        <taxon>Bacteria</taxon>
        <taxon>Pseudomonadati</taxon>
        <taxon>Bacteroidota</taxon>
        <taxon>Flavobacteriia</taxon>
        <taxon>Flavobacteriales</taxon>
        <taxon>Blattabacteriaceae</taxon>
        <taxon>Blattabacterium</taxon>
    </lineage>
</organism>
<reference evidence="6 7" key="1">
    <citation type="submission" date="2014-06" db="EMBL/GenBank/DDBJ databases">
        <title>Genome sequence of the intracellular symbiont Blattabacterium cuenoti, strain STAT from the wood feeding cockroach Salganea taiwanensis taiwanensis.</title>
        <authorList>
            <person name="Kinjo Y."/>
            <person name="Ohkuma M."/>
            <person name="Tokuda G."/>
        </authorList>
    </citation>
    <scope>NUCLEOTIDE SEQUENCE [LARGE SCALE GENOMIC DNA]</scope>
    <source>
        <strain evidence="6 7">STAT</strain>
    </source>
</reference>
<dbReference type="PANTHER" id="PTHR14503:SF4">
    <property type="entry name" value="LARGE RIBOSOMAL SUBUNIT PROTEIN BL34M"/>
    <property type="match status" value="1"/>
</dbReference>